<dbReference type="GO" id="GO:0004519">
    <property type="term" value="F:endonuclease activity"/>
    <property type="evidence" value="ECO:0007669"/>
    <property type="project" value="UniProtKB-KW"/>
</dbReference>
<dbReference type="EMBL" id="CP002862">
    <property type="protein sequence ID" value="AEI52175.1"/>
    <property type="molecule type" value="Genomic_DNA"/>
</dbReference>
<keyword evidence="2" id="KW-0540">Nuclease</keyword>
<feature type="domain" description="HNH nuclease" evidence="1">
    <location>
        <begin position="24"/>
        <end position="78"/>
    </location>
</feature>
<dbReference type="Proteomes" id="UP000000493">
    <property type="component" value="Plasmid pRUNSL03"/>
</dbReference>
<reference evidence="3" key="1">
    <citation type="submission" date="2011-06" db="EMBL/GenBank/DDBJ databases">
        <title>The complete genome of plasmid 3 of Runella slithyformis DSM 19594.</title>
        <authorList>
            <consortium name="US DOE Joint Genome Institute (JGI-PGF)"/>
            <person name="Lucas S."/>
            <person name="Han J."/>
            <person name="Lapidus A."/>
            <person name="Bruce D."/>
            <person name="Goodwin L."/>
            <person name="Pitluck S."/>
            <person name="Peters L."/>
            <person name="Kyrpides N."/>
            <person name="Mavromatis K."/>
            <person name="Ivanova N."/>
            <person name="Ovchinnikova G."/>
            <person name="Zhang X."/>
            <person name="Misra M."/>
            <person name="Detter J.C."/>
            <person name="Tapia R."/>
            <person name="Han C."/>
            <person name="Land M."/>
            <person name="Hauser L."/>
            <person name="Markowitz V."/>
            <person name="Cheng J.-F."/>
            <person name="Hugenholtz P."/>
            <person name="Woyke T."/>
            <person name="Wu D."/>
            <person name="Tindall B."/>
            <person name="Faehrich R."/>
            <person name="Brambilla E."/>
            <person name="Klenk H.-P."/>
            <person name="Eisen J.A."/>
        </authorList>
    </citation>
    <scope>NUCLEOTIDE SEQUENCE [LARGE SCALE GENOMIC DNA]</scope>
    <source>
        <strain evidence="3">ATCC 29530 / DSM 19594 / LMG 11500 / NCIMB 11436 / LSU 4</strain>
        <plasmid evidence="3">pRUNSL03</plasmid>
    </source>
</reference>
<evidence type="ECO:0000259" key="1">
    <source>
        <dbReference type="SMART" id="SM00507"/>
    </source>
</evidence>
<dbReference type="SMART" id="SM00507">
    <property type="entry name" value="HNHc"/>
    <property type="match status" value="1"/>
</dbReference>
<gene>
    <name evidence="2" type="ordered locus">Runsl_5879</name>
</gene>
<organism evidence="2 3">
    <name type="scientific">Runella slithyformis (strain ATCC 29530 / DSM 19594 / LMG 11500 / NCIMB 11436 / LSU 4)</name>
    <dbReference type="NCBI Taxonomy" id="761193"/>
    <lineage>
        <taxon>Bacteria</taxon>
        <taxon>Pseudomonadati</taxon>
        <taxon>Bacteroidota</taxon>
        <taxon>Cytophagia</taxon>
        <taxon>Cytophagales</taxon>
        <taxon>Spirosomataceae</taxon>
        <taxon>Runella</taxon>
    </lineage>
</organism>
<sequence length="138" mass="15650">MNTLVKTPVNRKQKNQGMNWISQYRRLAIYARDGFACCYCFSSVEEGIQLTLDHLTPYSKGGSHHEKNLVTCCRRCNSARGNRDLQTFAYAAASYKEIEAKTILAHVNSCTDRALDIKTAKELIARRGSCRQVLLEMI</sequence>
<evidence type="ECO:0000313" key="3">
    <source>
        <dbReference type="Proteomes" id="UP000000493"/>
    </source>
</evidence>
<evidence type="ECO:0000313" key="2">
    <source>
        <dbReference type="EMBL" id="AEI52175.1"/>
    </source>
</evidence>
<keyword evidence="2" id="KW-0378">Hydrolase</keyword>
<dbReference type="PANTHER" id="PTHR33877:SF2">
    <property type="entry name" value="OS07G0170200 PROTEIN"/>
    <property type="match status" value="1"/>
</dbReference>
<keyword evidence="2" id="KW-0255">Endonuclease</keyword>
<dbReference type="KEGG" id="rsi:Runsl_5879"/>
<proteinExistence type="predicted"/>
<dbReference type="Pfam" id="PF14279">
    <property type="entry name" value="HNH_5"/>
    <property type="match status" value="1"/>
</dbReference>
<dbReference type="CDD" id="cd00085">
    <property type="entry name" value="HNHc"/>
    <property type="match status" value="1"/>
</dbReference>
<dbReference type="Gene3D" id="1.10.30.50">
    <property type="match status" value="1"/>
</dbReference>
<keyword evidence="2" id="KW-0614">Plasmid</keyword>
<name>A0A7U3ZRS4_RUNSL</name>
<reference evidence="2 3" key="2">
    <citation type="journal article" date="2012" name="Stand. Genomic Sci.">
        <title>Complete genome sequence of the aquatic bacterium Runella slithyformis type strain (LSU 4(T)).</title>
        <authorList>
            <person name="Copeland A."/>
            <person name="Zhang X."/>
            <person name="Misra M."/>
            <person name="Lapidus A."/>
            <person name="Nolan M."/>
            <person name="Lucas S."/>
            <person name="Deshpande S."/>
            <person name="Cheng J.F."/>
            <person name="Tapia R."/>
            <person name="Goodwin L.A."/>
            <person name="Pitluck S."/>
            <person name="Liolios K."/>
            <person name="Pagani I."/>
            <person name="Ivanova N."/>
            <person name="Mikhailova N."/>
            <person name="Pati A."/>
            <person name="Chen A."/>
            <person name="Palaniappan K."/>
            <person name="Land M."/>
            <person name="Hauser L."/>
            <person name="Pan C."/>
            <person name="Jeffries C.D."/>
            <person name="Detter J.C."/>
            <person name="Brambilla E.M."/>
            <person name="Rohde M."/>
            <person name="Djao O.D."/>
            <person name="Goker M."/>
            <person name="Sikorski J."/>
            <person name="Tindall B.J."/>
            <person name="Woyke T."/>
            <person name="Bristow J."/>
            <person name="Eisen J.A."/>
            <person name="Markowitz V."/>
            <person name="Hugenholtz P."/>
            <person name="Kyrpides N.C."/>
            <person name="Klenk H.P."/>
            <person name="Mavromatis K."/>
        </authorList>
    </citation>
    <scope>NUCLEOTIDE SEQUENCE [LARGE SCALE GENOMIC DNA]</scope>
    <source>
        <strain evidence="3">ATCC 29530 / DSM 19594 / LMG 11500 / NCIMB 11436 / LSU 4</strain>
    </source>
</reference>
<dbReference type="InterPro" id="IPR029471">
    <property type="entry name" value="HNH_5"/>
</dbReference>
<keyword evidence="3" id="KW-1185">Reference proteome</keyword>
<protein>
    <submittedName>
        <fullName evidence="2">HNH endonuclease</fullName>
    </submittedName>
</protein>
<dbReference type="InterPro" id="IPR052892">
    <property type="entry name" value="NA-targeting_endonuclease"/>
</dbReference>
<dbReference type="RefSeq" id="WP_013921756.1">
    <property type="nucleotide sequence ID" value="NC_015694.1"/>
</dbReference>
<dbReference type="PANTHER" id="PTHR33877">
    <property type="entry name" value="SLL1193 PROTEIN"/>
    <property type="match status" value="1"/>
</dbReference>
<dbReference type="InterPro" id="IPR003615">
    <property type="entry name" value="HNH_nuc"/>
</dbReference>
<geneLocation type="plasmid" evidence="2 3">
    <name>pRUNSL03</name>
</geneLocation>
<dbReference type="AlphaFoldDB" id="A0A7U3ZRS4"/>
<accession>A0A7U3ZRS4</accession>